<dbReference type="InterPro" id="IPR009003">
    <property type="entry name" value="Peptidase_S1_PA"/>
</dbReference>
<dbReference type="PRINTS" id="PR00861">
    <property type="entry name" value="ALYTICPTASE"/>
</dbReference>
<evidence type="ECO:0000256" key="3">
    <source>
        <dbReference type="ARBA" id="ARBA00022801"/>
    </source>
</evidence>
<dbReference type="GO" id="GO:0006508">
    <property type="term" value="P:proteolysis"/>
    <property type="evidence" value="ECO:0007669"/>
    <property type="project" value="UniProtKB-KW"/>
</dbReference>
<dbReference type="SUPFAM" id="SSF50494">
    <property type="entry name" value="Trypsin-like serine proteases"/>
    <property type="match status" value="1"/>
</dbReference>
<name>A0A1Y5NY35_9MICO</name>
<organism evidence="6">
    <name type="scientific">uncultured Microbacterium sp</name>
    <dbReference type="NCBI Taxonomy" id="191216"/>
    <lineage>
        <taxon>Bacteria</taxon>
        <taxon>Bacillati</taxon>
        <taxon>Actinomycetota</taxon>
        <taxon>Actinomycetes</taxon>
        <taxon>Micrococcales</taxon>
        <taxon>Microbacteriaceae</taxon>
        <taxon>Microbacterium</taxon>
        <taxon>environmental samples</taxon>
    </lineage>
</organism>
<evidence type="ECO:0000256" key="5">
    <source>
        <dbReference type="ARBA" id="ARBA00023157"/>
    </source>
</evidence>
<keyword evidence="2" id="KW-0645">Protease</keyword>
<dbReference type="Gene3D" id="2.40.10.10">
    <property type="entry name" value="Trypsin-like serine proteases"/>
    <property type="match status" value="2"/>
</dbReference>
<keyword evidence="5" id="KW-1015">Disulfide bond</keyword>
<evidence type="ECO:0000256" key="2">
    <source>
        <dbReference type="ARBA" id="ARBA00022670"/>
    </source>
</evidence>
<sequence length="281" mass="29356">MIYVQDQLLPAVVEIVAHSEVEVRGAAAIGEATQSALVEDLSAELTKFGQKAFVASYDWNTTTVLVETFGSPIVDSETLMKQSALASRLHVSLTIRESGDSAPAPAARGGMKYSNCTGGFIAKQGTERVIVTARHCDTKPATYDAATTGTTVVTSSSDLRKTSLVGTAHGPGFRRDLGLWTSATSYGDPAFGGYVCKFGTTTNNTCSVVEATGLCVKYAEWPQFCGIFRTMSDIVDPGDSGGPAFNGGRALGITSGHSPGQTSFFTQISRLSGLGVTVVTG</sequence>
<evidence type="ECO:0000256" key="1">
    <source>
        <dbReference type="ARBA" id="ARBA00007664"/>
    </source>
</evidence>
<gene>
    <name evidence="6" type="ORF">MIPYR_10336</name>
</gene>
<evidence type="ECO:0008006" key="7">
    <source>
        <dbReference type="Google" id="ProtNLM"/>
    </source>
</evidence>
<dbReference type="AlphaFoldDB" id="A0A1Y5NY35"/>
<dbReference type="InterPro" id="IPR043504">
    <property type="entry name" value="Peptidase_S1_PA_chymotrypsin"/>
</dbReference>
<dbReference type="InterPro" id="IPR001316">
    <property type="entry name" value="Pept_S1A_streptogrisin"/>
</dbReference>
<protein>
    <recommendedName>
        <fullName evidence="7">Peptidase S1 domain-containing protein</fullName>
    </recommendedName>
</protein>
<dbReference type="GO" id="GO:0004252">
    <property type="term" value="F:serine-type endopeptidase activity"/>
    <property type="evidence" value="ECO:0007669"/>
    <property type="project" value="InterPro"/>
</dbReference>
<comment type="similarity">
    <text evidence="1">Belongs to the peptidase S1 family.</text>
</comment>
<dbReference type="CDD" id="cd21112">
    <property type="entry name" value="alphaLP-like"/>
    <property type="match status" value="1"/>
</dbReference>
<reference evidence="6" key="1">
    <citation type="submission" date="2016-03" db="EMBL/GenBank/DDBJ databases">
        <authorList>
            <person name="Ploux O."/>
        </authorList>
    </citation>
    <scope>NUCLEOTIDE SEQUENCE</scope>
    <source>
        <strain evidence="6">UC1</strain>
    </source>
</reference>
<dbReference type="EMBL" id="FLQR01000001">
    <property type="protein sequence ID" value="SBS70190.1"/>
    <property type="molecule type" value="Genomic_DNA"/>
</dbReference>
<accession>A0A1Y5NY35</accession>
<keyword evidence="4" id="KW-0720">Serine protease</keyword>
<keyword evidence="3" id="KW-0378">Hydrolase</keyword>
<evidence type="ECO:0000313" key="6">
    <source>
        <dbReference type="EMBL" id="SBS70190.1"/>
    </source>
</evidence>
<proteinExistence type="inferred from homology"/>
<evidence type="ECO:0000256" key="4">
    <source>
        <dbReference type="ARBA" id="ARBA00022825"/>
    </source>
</evidence>